<dbReference type="EMBL" id="BAABME010003275">
    <property type="protein sequence ID" value="GAA0158164.1"/>
    <property type="molecule type" value="Genomic_DNA"/>
</dbReference>
<dbReference type="PANTHER" id="PTHR31635">
    <property type="entry name" value="REVERSE TRANSCRIPTASE DOMAIN-CONTAINING PROTEIN-RELATED"/>
    <property type="match status" value="1"/>
</dbReference>
<evidence type="ECO:0000313" key="1">
    <source>
        <dbReference type="EMBL" id="GAA0158164.1"/>
    </source>
</evidence>
<dbReference type="Proteomes" id="UP001454036">
    <property type="component" value="Unassembled WGS sequence"/>
</dbReference>
<proteinExistence type="predicted"/>
<evidence type="ECO:0008006" key="3">
    <source>
        <dbReference type="Google" id="ProtNLM"/>
    </source>
</evidence>
<dbReference type="AlphaFoldDB" id="A0AAV3Q260"/>
<evidence type="ECO:0000313" key="2">
    <source>
        <dbReference type="Proteomes" id="UP001454036"/>
    </source>
</evidence>
<keyword evidence="2" id="KW-1185">Reference proteome</keyword>
<reference evidence="1 2" key="1">
    <citation type="submission" date="2024-01" db="EMBL/GenBank/DDBJ databases">
        <title>The complete chloroplast genome sequence of Lithospermum erythrorhizon: insights into the phylogenetic relationship among Boraginaceae species and the maternal lineages of purple gromwells.</title>
        <authorList>
            <person name="Okada T."/>
            <person name="Watanabe K."/>
        </authorList>
    </citation>
    <scope>NUCLEOTIDE SEQUENCE [LARGE SCALE GENOMIC DNA]</scope>
</reference>
<name>A0AAV3Q260_LITER</name>
<comment type="caution">
    <text evidence="1">The sequence shown here is derived from an EMBL/GenBank/DDBJ whole genome shotgun (WGS) entry which is preliminary data.</text>
</comment>
<organism evidence="1 2">
    <name type="scientific">Lithospermum erythrorhizon</name>
    <name type="common">Purple gromwell</name>
    <name type="synonym">Lithospermum officinale var. erythrorhizon</name>
    <dbReference type="NCBI Taxonomy" id="34254"/>
    <lineage>
        <taxon>Eukaryota</taxon>
        <taxon>Viridiplantae</taxon>
        <taxon>Streptophyta</taxon>
        <taxon>Embryophyta</taxon>
        <taxon>Tracheophyta</taxon>
        <taxon>Spermatophyta</taxon>
        <taxon>Magnoliopsida</taxon>
        <taxon>eudicotyledons</taxon>
        <taxon>Gunneridae</taxon>
        <taxon>Pentapetalae</taxon>
        <taxon>asterids</taxon>
        <taxon>lamiids</taxon>
        <taxon>Boraginales</taxon>
        <taxon>Boraginaceae</taxon>
        <taxon>Boraginoideae</taxon>
        <taxon>Lithospermeae</taxon>
        <taxon>Lithospermum</taxon>
    </lineage>
</organism>
<protein>
    <recommendedName>
        <fullName evidence="3">Reverse transcriptase</fullName>
    </recommendedName>
</protein>
<sequence>MRMHQGQNRITTMKNDEGLLVEEYDKVNDIIVEFYKNLFSPPEDSPHIEAEIEKLNVKRIYEADALIINNSVTVKEIENTMMSMKRGKAPGPDGFTTEIYKDSWQITKDTVVEAVQTFFATCQMPRHMNNTIIFLIPKVPNPQNMKEYRPISCYNTVYKCITTILANRLKHTLHNVIALQQTADVSGEVSMMVYY</sequence>
<accession>A0AAV3Q260</accession>
<dbReference type="PANTHER" id="PTHR31635:SF196">
    <property type="entry name" value="REVERSE TRANSCRIPTASE DOMAIN-CONTAINING PROTEIN-RELATED"/>
    <property type="match status" value="1"/>
</dbReference>
<gene>
    <name evidence="1" type="ORF">LIER_15261</name>
</gene>